<feature type="region of interest" description="Disordered" evidence="1">
    <location>
        <begin position="1"/>
        <end position="24"/>
    </location>
</feature>
<sequence length="87" mass="9181">MCRPSCGRSSTCCASGPGRPSLASSRRLHTAWGAYRTAFYPTDDYKAIGLAEHERVKMRGGATSGCERVPSGSGDGSRRNATRISAA</sequence>
<dbReference type="OrthoDB" id="767859at2"/>
<dbReference type="AlphaFoldDB" id="A0A2Z5N2C0"/>
<dbReference type="Proteomes" id="UP000253104">
    <property type="component" value="Chromosome mHSR5_B"/>
</dbReference>
<name>A0A2Z5N2C0_BURPY</name>
<evidence type="ECO:0000313" key="2">
    <source>
        <dbReference type="EMBL" id="AXF23310.1"/>
    </source>
</evidence>
<organism evidence="2 3">
    <name type="scientific">Burkholderia pyrrocinia</name>
    <name type="common">Pseudomonas pyrrocinia</name>
    <dbReference type="NCBI Taxonomy" id="60550"/>
    <lineage>
        <taxon>Bacteria</taxon>
        <taxon>Pseudomonadati</taxon>
        <taxon>Pseudomonadota</taxon>
        <taxon>Betaproteobacteria</taxon>
        <taxon>Burkholderiales</taxon>
        <taxon>Burkholderiaceae</taxon>
        <taxon>Burkholderia</taxon>
        <taxon>Burkholderia cepacia complex</taxon>
    </lineage>
</organism>
<protein>
    <submittedName>
        <fullName evidence="2">Uncharacterized protein</fullName>
    </submittedName>
</protein>
<reference evidence="2 3" key="1">
    <citation type="journal article" date="2018" name="ISME J.">
        <title>Involvement of Burkholderiaceae and sulfurous volatiles in disease-suppressive soils.</title>
        <authorList>
            <person name="Carrion V.J."/>
            <person name="Cordovez V."/>
            <person name="Tyc O."/>
            <person name="Etalo D.W."/>
            <person name="de Bruijn I."/>
            <person name="de Jager V.C."/>
            <person name="Medema M.H."/>
            <person name="Eberl L."/>
            <person name="Raaijmakers J.M."/>
        </authorList>
    </citation>
    <scope>NUCLEOTIDE SEQUENCE [LARGE SCALE GENOMIC DNA]</scope>
    <source>
        <strain evidence="3">mHSR5</strain>
    </source>
</reference>
<accession>A0A2Z5N2C0</accession>
<evidence type="ECO:0000256" key="1">
    <source>
        <dbReference type="SAM" id="MobiDB-lite"/>
    </source>
</evidence>
<proteinExistence type="predicted"/>
<dbReference type="EMBL" id="CP024903">
    <property type="protein sequence ID" value="AXF23310.1"/>
    <property type="molecule type" value="Genomic_DNA"/>
</dbReference>
<gene>
    <name evidence="2" type="ORF">CUJ89_23030</name>
</gene>
<feature type="region of interest" description="Disordered" evidence="1">
    <location>
        <begin position="59"/>
        <end position="87"/>
    </location>
</feature>
<evidence type="ECO:0000313" key="3">
    <source>
        <dbReference type="Proteomes" id="UP000253104"/>
    </source>
</evidence>